<dbReference type="InterPro" id="IPR014043">
    <property type="entry name" value="Acyl_transferase_dom"/>
</dbReference>
<dbReference type="CDD" id="cd08955">
    <property type="entry name" value="KR_2_FAS_SDR_x"/>
    <property type="match status" value="1"/>
</dbReference>
<dbReference type="Gene3D" id="3.40.50.720">
    <property type="entry name" value="NAD(P)-binding Rossmann-like Domain"/>
    <property type="match status" value="1"/>
</dbReference>
<accession>A0ABU2LJ80</accession>
<dbReference type="Gene3D" id="3.40.366.10">
    <property type="entry name" value="Malonyl-Coenzyme A Acyl Carrier Protein, domain 2"/>
    <property type="match status" value="2"/>
</dbReference>
<dbReference type="Pfam" id="PF00550">
    <property type="entry name" value="PP-binding"/>
    <property type="match status" value="2"/>
</dbReference>
<feature type="domain" description="Carrier" evidence="6">
    <location>
        <begin position="935"/>
        <end position="1010"/>
    </location>
</feature>
<keyword evidence="9" id="KW-1185">Reference proteome</keyword>
<evidence type="ECO:0000256" key="3">
    <source>
        <dbReference type="ARBA" id="ARBA00022679"/>
    </source>
</evidence>
<comment type="caution">
    <text evidence="8">The sequence shown here is derived from an EMBL/GenBank/DDBJ whole genome shotgun (WGS) entry which is preliminary data.</text>
</comment>
<dbReference type="InterPro" id="IPR020806">
    <property type="entry name" value="PKS_PP-bd"/>
</dbReference>
<feature type="domain" description="Ketosynthase family 3 (KS3)" evidence="7">
    <location>
        <begin position="11"/>
        <end position="438"/>
    </location>
</feature>
<dbReference type="InterPro" id="IPR050091">
    <property type="entry name" value="PKS_NRPS_Biosynth_Enz"/>
</dbReference>
<organism evidence="8 9">
    <name type="scientific">Streptomyces millisiae</name>
    <dbReference type="NCBI Taxonomy" id="3075542"/>
    <lineage>
        <taxon>Bacteria</taxon>
        <taxon>Bacillati</taxon>
        <taxon>Actinomycetota</taxon>
        <taxon>Actinomycetes</taxon>
        <taxon>Kitasatosporales</taxon>
        <taxon>Streptomycetaceae</taxon>
        <taxon>Streptomyces</taxon>
    </lineage>
</organism>
<reference evidence="9" key="1">
    <citation type="submission" date="2023-07" db="EMBL/GenBank/DDBJ databases">
        <title>30 novel species of actinomycetes from the DSMZ collection.</title>
        <authorList>
            <person name="Nouioui I."/>
        </authorList>
    </citation>
    <scope>NUCLEOTIDE SEQUENCE [LARGE SCALE GENOMIC DNA]</scope>
    <source>
        <strain evidence="9">DSM 44918</strain>
    </source>
</reference>
<name>A0ABU2LJ80_9ACTN</name>
<dbReference type="InterPro" id="IPR013968">
    <property type="entry name" value="PKS_KR"/>
</dbReference>
<dbReference type="Pfam" id="PF00698">
    <property type="entry name" value="Acyl_transf_1"/>
    <property type="match status" value="2"/>
</dbReference>
<dbReference type="Pfam" id="PF16197">
    <property type="entry name" value="KAsynt_C_assoc"/>
    <property type="match status" value="2"/>
</dbReference>
<dbReference type="InterPro" id="IPR016035">
    <property type="entry name" value="Acyl_Trfase/lysoPLipase"/>
</dbReference>
<dbReference type="SMART" id="SM00827">
    <property type="entry name" value="PKS_AT"/>
    <property type="match status" value="2"/>
</dbReference>
<dbReference type="SUPFAM" id="SSF47336">
    <property type="entry name" value="ACP-like"/>
    <property type="match status" value="2"/>
</dbReference>
<dbReference type="Gene3D" id="1.10.1200.10">
    <property type="entry name" value="ACP-like"/>
    <property type="match status" value="2"/>
</dbReference>
<dbReference type="Pfam" id="PF02801">
    <property type="entry name" value="Ketoacyl-synt_C"/>
    <property type="match status" value="2"/>
</dbReference>
<evidence type="ECO:0000256" key="4">
    <source>
        <dbReference type="ARBA" id="ARBA00023194"/>
    </source>
</evidence>
<feature type="domain" description="Carrier" evidence="6">
    <location>
        <begin position="2452"/>
        <end position="2531"/>
    </location>
</feature>
<dbReference type="InterPro" id="IPR036736">
    <property type="entry name" value="ACP-like_sf"/>
</dbReference>
<dbReference type="InterPro" id="IPR036291">
    <property type="entry name" value="NAD(P)-bd_dom_sf"/>
</dbReference>
<gene>
    <name evidence="8" type="ORF">RNC47_02410</name>
</gene>
<dbReference type="SMART" id="SM01294">
    <property type="entry name" value="PKS_PP_betabranch"/>
    <property type="match status" value="1"/>
</dbReference>
<feature type="domain" description="Ketosynthase family 3 (KS3)" evidence="7">
    <location>
        <begin position="1037"/>
        <end position="1460"/>
    </location>
</feature>
<dbReference type="SUPFAM" id="SSF55048">
    <property type="entry name" value="Probable ACP-binding domain of malonyl-CoA ACP transacylase"/>
    <property type="match status" value="2"/>
</dbReference>
<dbReference type="SUPFAM" id="SSF52151">
    <property type="entry name" value="FabD/lysophospholipase-like"/>
    <property type="match status" value="2"/>
</dbReference>
<evidence type="ECO:0000256" key="5">
    <source>
        <dbReference type="ARBA" id="ARBA00023315"/>
    </source>
</evidence>
<dbReference type="SMART" id="SM00822">
    <property type="entry name" value="PKS_KR"/>
    <property type="match status" value="1"/>
</dbReference>
<dbReference type="PROSITE" id="PS50075">
    <property type="entry name" value="CARRIER"/>
    <property type="match status" value="2"/>
</dbReference>
<dbReference type="CDD" id="cd00833">
    <property type="entry name" value="PKS"/>
    <property type="match status" value="2"/>
</dbReference>
<dbReference type="Gene3D" id="3.40.47.10">
    <property type="match status" value="2"/>
</dbReference>
<keyword evidence="1" id="KW-0596">Phosphopantetheine</keyword>
<evidence type="ECO:0000256" key="1">
    <source>
        <dbReference type="ARBA" id="ARBA00022450"/>
    </source>
</evidence>
<dbReference type="PROSITE" id="PS52004">
    <property type="entry name" value="KS3_2"/>
    <property type="match status" value="2"/>
</dbReference>
<dbReference type="InterPro" id="IPR020841">
    <property type="entry name" value="PKS_Beta-ketoAc_synthase_dom"/>
</dbReference>
<dbReference type="InterPro" id="IPR032821">
    <property type="entry name" value="PKS_assoc"/>
</dbReference>
<keyword evidence="5" id="KW-0012">Acyltransferase</keyword>
<dbReference type="PANTHER" id="PTHR43775">
    <property type="entry name" value="FATTY ACID SYNTHASE"/>
    <property type="match status" value="1"/>
</dbReference>
<protein>
    <submittedName>
        <fullName evidence="8">Type I polyketide synthase</fullName>
    </submittedName>
</protein>
<dbReference type="Pfam" id="PF00109">
    <property type="entry name" value="ketoacyl-synt"/>
    <property type="match status" value="2"/>
</dbReference>
<proteinExistence type="predicted"/>
<dbReference type="SMART" id="SM00823">
    <property type="entry name" value="PKS_PP"/>
    <property type="match status" value="2"/>
</dbReference>
<dbReference type="SMART" id="SM00825">
    <property type="entry name" value="PKS_KS"/>
    <property type="match status" value="2"/>
</dbReference>
<dbReference type="PROSITE" id="PS00606">
    <property type="entry name" value="KS3_1"/>
    <property type="match status" value="1"/>
</dbReference>
<dbReference type="Pfam" id="PF08659">
    <property type="entry name" value="KR"/>
    <property type="match status" value="1"/>
</dbReference>
<dbReference type="Gene3D" id="3.30.70.3290">
    <property type="match status" value="2"/>
</dbReference>
<evidence type="ECO:0000259" key="7">
    <source>
        <dbReference type="PROSITE" id="PS52004"/>
    </source>
</evidence>
<dbReference type="SUPFAM" id="SSF51735">
    <property type="entry name" value="NAD(P)-binding Rossmann-fold domains"/>
    <property type="match status" value="2"/>
</dbReference>
<dbReference type="InterPro" id="IPR009081">
    <property type="entry name" value="PP-bd_ACP"/>
</dbReference>
<dbReference type="InterPro" id="IPR016039">
    <property type="entry name" value="Thiolase-like"/>
</dbReference>
<dbReference type="InterPro" id="IPR016036">
    <property type="entry name" value="Malonyl_transacylase_ACP-bd"/>
</dbReference>
<evidence type="ECO:0000256" key="2">
    <source>
        <dbReference type="ARBA" id="ARBA00022553"/>
    </source>
</evidence>
<evidence type="ECO:0000259" key="6">
    <source>
        <dbReference type="PROSITE" id="PS50075"/>
    </source>
</evidence>
<dbReference type="PANTHER" id="PTHR43775:SF37">
    <property type="entry name" value="SI:DKEY-61P9.11"/>
    <property type="match status" value="1"/>
</dbReference>
<dbReference type="InterPro" id="IPR014030">
    <property type="entry name" value="Ketoacyl_synth_N"/>
</dbReference>
<keyword evidence="3" id="KW-0808">Transferase</keyword>
<evidence type="ECO:0000313" key="8">
    <source>
        <dbReference type="EMBL" id="MDT0317188.1"/>
    </source>
</evidence>
<dbReference type="InterPro" id="IPR057326">
    <property type="entry name" value="KR_dom"/>
</dbReference>
<dbReference type="RefSeq" id="WP_311595038.1">
    <property type="nucleotide sequence ID" value="NZ_JAVREM010000002.1"/>
</dbReference>
<dbReference type="InterPro" id="IPR014031">
    <property type="entry name" value="Ketoacyl_synth_C"/>
</dbReference>
<sequence length="2581" mass="268642">MSFSGTHTPPSAPIAVVGMGCRFPGGATGIEKFWDLLVSGRSGVVEVPADRWNLEDFFDPDPDAAGRSYSRHGGFVDGVREFDAGLFGVGSEEALGVDPQHRLVLEVAWEALEHAGIAPDSLRGTRTGVFVGMGGSDFERLRLSAGDVSAVDGYFATGSAQNMAANRLSFALGLEGPSLVVDTACSSSLVAVHLACQALRSGECDTALVAGVNLMLSPGTTVALSQGRFLSPTGRCNTFDATADGYVRGEGCGVVVLRRADVAREAGQRVWAVVRGSATNQDGRSNGLTAPRGGAQEEVIRRALAAGDVRPAEVGYVEAHGTGTALGDPIEVRALAAVLGDGRTEAGTGPVALGSVKTNIGHLEAGAGIAGLIKTVLVLDRGVVPPHPHLTRPNPYIPWAQLPVTVPTTATPWPDERRVAGVSSFGFGGTNAHVVLESPPPVAADGPARPSGPVLVKVTGRGRAAVAAGAERLAAWARDAESDVTTLAWAAGTGRADLTDRAAVVAETLGEAAELLDAVAAGRPAPGVVQGRRGTGGAPRVGFVVPGQGPRLAGALAGVYGRVPVVTEVVDEVARSVGPVSGLPLSVLLDDSEESAAALADTAVVQPALFTVAVALGRWWQSIGVRPAMVLGHSAGAYAAAVLAGVFSLEDGIRLTSARARLMGGLPPVGAMAAVFCPAEELAEVDVVRDGRVVIASYNGPRETVVSGPTEAVLALLDEMAGRGVKSVRLRVSYASHGPLMEPVLGPLREAFEGVELHRPTTEFVSDSTGELAGPEVATVDYWVRHTRRPVLFSTAMRTMLDRRIGVVIELGPGGLLPLFLSVAGERELVCAPSVVVEGGVPRGLLESAGRVWAAGVDIDWSRVNGSRPVGPPPALPTYPFQRLSYWPDLAEGPAPAAVRASGRPELAAVAEPVDVPSPATRPARDEREDARRVAALVSYLRGGLADVMELPEGDELDADTGLFDLGLTSAMVVRLRARFERDLGRRVPTTAVFEHPTISRLARYLADMGAVLVDSRATTEPPVDAPEAAPSPADAQEPIAIVGMACRFPGGANDLDSYWRLLREGRDATSPVPAGRWDGYADPASTPSLAGFRGGFLDVPVDAFDAEAFGITPREARTMDPQQRLLLEVVWEALEDAGLPVSDLEGSPTSVFVGMTTLDYLQLLSADATSGADAYQATGNTFSVAAGRLSYFLGTRGPSMAVDTACSSSLVATHLAIRSLRSGESNLSIVAGVNLLLSPATTTSLANLGALASDGRCKTFDATADGYGRGEGAGVVILKRLRDARADGDHVWAVLRGSAVNQDGRSAGLTVPNGQAQQSVIREALRDAGAEASSVGYVEAHGTGTALGDPIEVDALMAVLRPDRGDQAPALRVGSVKTNLGHLEAAAGVAGLIKTALTLHHGEIPPHLHLNTPSPHIDWDGLPLEIPDRLTEWAPGEPRLAGLSAFGFGGTNAHVVLGAAPPDAEPASVPEPAEGPALLVLSARTRPALAELAERYRESLVAGQGTGAAAGWPAVAWHAATRRTHLPERLAVTAPSADRAAELLAAAARGEQHRELSVGRVVPGDRRRLVLAYSGQGSQWAGMGVDLLSEPVAGDVLRRCDELVRDLAGWSLLDELRAPAASSRLADTAIAQPGIFAVQAALTELWRRWGISPDAVVGHSVGEVAAAHAAGALTLEQAVSVVVRRGEVMASTRGSGAMVAVGLSAESAAELIEPYGDLLSLAAVNGPGSVVVAGDPAALADLEPLVRGRRAHWARIQDEYAFHTPRMLQARPELLRALDGLTPAAPAVPVFSTVTGEPAGPGSFDAAYWAENMVRPVRFADALRAAADPKAHHVVLEVGPHAVLGSAAAQSLGDRCAAVTTVASQRARRDGRATLLTAAGQLHVLGYELDHRALFGAGGTEAPGGVGRGRVSLPTYPWQRGRHWLPRPPARTATPPGTQGTDDFEDELADALYEFQWQPAEGPAPEAVGTAPAKGDWLVVADRGGVARHIAERLTAGGGRCVVVPPEKLDPAAPDTARELLSGLDALRGLVHCGALDAGHTTAPGSETADALALSCGPLLTAARVLPGADAGAAPRVWVVTRGATGAEGSAVTPSQGPVWGLGRVVALERPELWGGLVDLDPAAENPAADADAVVAELLRPGGPGDEDQIARRAGTRLVARLRRADRLPPAEGPTISGTASYLITGGRGALGLRVAEWLVGRGARHLVLTGRRPLAEDADDPVVAAVRRMREAGATVHTPDVDVADREAMAALFAPEAPWPPVRGVVHAAGTFNPCAAAELDWDRFRAMCRAKVDGTLVLDALTRDAELDFFVMFSSASAVWGSALAGHYAAANSFLDAMAHHRASRGLPGLAVDWGWWSGSDLVAGEHLDHFEAMGLHVLPDRVGFAALERLLGSDRRQLTVAPVDWARFRPVLEARRRRPLLERLGAASDPVTADEGLLDALRAARGGARTRLLEERLRREVAAVLGLDAGHPGLDRDSGFSDAGMDSVMSVELKNRLDRVLGVVLPATAAFEHPTVAALSEYLLTLLALPTEEPPAGEIDEDPAARLDGLSEAELLELLDQELDQSPASTESPLETS</sequence>
<dbReference type="Proteomes" id="UP001183420">
    <property type="component" value="Unassembled WGS sequence"/>
</dbReference>
<dbReference type="InterPro" id="IPR018201">
    <property type="entry name" value="Ketoacyl_synth_AS"/>
</dbReference>
<keyword evidence="4" id="KW-0045">Antibiotic biosynthesis</keyword>
<dbReference type="InterPro" id="IPR001227">
    <property type="entry name" value="Ac_transferase_dom_sf"/>
</dbReference>
<dbReference type="EMBL" id="JAVREM010000002">
    <property type="protein sequence ID" value="MDT0317188.1"/>
    <property type="molecule type" value="Genomic_DNA"/>
</dbReference>
<dbReference type="SUPFAM" id="SSF53901">
    <property type="entry name" value="Thiolase-like"/>
    <property type="match status" value="2"/>
</dbReference>
<evidence type="ECO:0000313" key="9">
    <source>
        <dbReference type="Proteomes" id="UP001183420"/>
    </source>
</evidence>
<keyword evidence="2" id="KW-0597">Phosphoprotein</keyword>